<accession>A0A448YRE0</accession>
<evidence type="ECO:0000313" key="7">
    <source>
        <dbReference type="Proteomes" id="UP000290900"/>
    </source>
</evidence>
<evidence type="ECO:0000259" key="5">
    <source>
        <dbReference type="PROSITE" id="PS50217"/>
    </source>
</evidence>
<dbReference type="STRING" id="13370.A0A448YRE0"/>
<dbReference type="Gene3D" id="1.10.238.100">
    <property type="entry name" value="YAP1 redox domain. Chain B"/>
    <property type="match status" value="1"/>
</dbReference>
<evidence type="ECO:0000256" key="3">
    <source>
        <dbReference type="ARBA" id="ARBA00023242"/>
    </source>
</evidence>
<dbReference type="SMART" id="SM00338">
    <property type="entry name" value="BRLZ"/>
    <property type="match status" value="1"/>
</dbReference>
<dbReference type="InterPro" id="IPR004827">
    <property type="entry name" value="bZIP"/>
</dbReference>
<gene>
    <name evidence="6" type="ORF">BRENAR_LOCUS4200</name>
</gene>
<organism evidence="6 7">
    <name type="scientific">Brettanomyces naardenensis</name>
    <name type="common">Yeast</name>
    <dbReference type="NCBI Taxonomy" id="13370"/>
    <lineage>
        <taxon>Eukaryota</taxon>
        <taxon>Fungi</taxon>
        <taxon>Dikarya</taxon>
        <taxon>Ascomycota</taxon>
        <taxon>Saccharomycotina</taxon>
        <taxon>Pichiomycetes</taxon>
        <taxon>Pichiales</taxon>
        <taxon>Pichiaceae</taxon>
        <taxon>Brettanomyces</taxon>
    </lineage>
</organism>
<protein>
    <submittedName>
        <fullName evidence="6">DEKNAAC104584</fullName>
    </submittedName>
</protein>
<feature type="compositionally biased region" description="Basic and acidic residues" evidence="4">
    <location>
        <begin position="34"/>
        <end position="48"/>
    </location>
</feature>
<dbReference type="FunFam" id="1.20.5.170:FF:000067">
    <property type="entry name" value="BZIP transcription factor"/>
    <property type="match status" value="1"/>
</dbReference>
<dbReference type="CDD" id="cd14688">
    <property type="entry name" value="bZIP_YAP"/>
    <property type="match status" value="1"/>
</dbReference>
<dbReference type="PROSITE" id="PS50217">
    <property type="entry name" value="BZIP"/>
    <property type="match status" value="1"/>
</dbReference>
<name>A0A448YRE0_BRENA</name>
<dbReference type="FunCoup" id="A0A448YRE0">
    <property type="interactions" value="435"/>
</dbReference>
<dbReference type="EMBL" id="CAACVR010000045">
    <property type="protein sequence ID" value="VEU23470.1"/>
    <property type="molecule type" value="Genomic_DNA"/>
</dbReference>
<dbReference type="Proteomes" id="UP000290900">
    <property type="component" value="Unassembled WGS sequence"/>
</dbReference>
<dbReference type="GO" id="GO:0090575">
    <property type="term" value="C:RNA polymerase II transcription regulator complex"/>
    <property type="evidence" value="ECO:0007669"/>
    <property type="project" value="TreeGrafter"/>
</dbReference>
<dbReference type="SUPFAM" id="SSF111430">
    <property type="entry name" value="YAP1 redox domain"/>
    <property type="match status" value="1"/>
</dbReference>
<dbReference type="InterPro" id="IPR050936">
    <property type="entry name" value="AP-1-like"/>
</dbReference>
<dbReference type="PANTHER" id="PTHR40621">
    <property type="entry name" value="TRANSCRIPTION FACTOR KAPC-RELATED"/>
    <property type="match status" value="1"/>
</dbReference>
<evidence type="ECO:0000256" key="4">
    <source>
        <dbReference type="SAM" id="MobiDB-lite"/>
    </source>
</evidence>
<feature type="compositionally biased region" description="Polar residues" evidence="4">
    <location>
        <begin position="123"/>
        <end position="152"/>
    </location>
</feature>
<evidence type="ECO:0000313" key="6">
    <source>
        <dbReference type="EMBL" id="VEU23470.1"/>
    </source>
</evidence>
<dbReference type="GO" id="GO:0034599">
    <property type="term" value="P:cellular response to oxidative stress"/>
    <property type="evidence" value="ECO:0007669"/>
    <property type="project" value="UniProtKB-ARBA"/>
</dbReference>
<dbReference type="PANTHER" id="PTHR40621:SF6">
    <property type="entry name" value="AP-1-LIKE TRANSCRIPTION FACTOR YAP1-RELATED"/>
    <property type="match status" value="1"/>
</dbReference>
<dbReference type="GO" id="GO:0000976">
    <property type="term" value="F:transcription cis-regulatory region binding"/>
    <property type="evidence" value="ECO:0007669"/>
    <property type="project" value="InterPro"/>
</dbReference>
<feature type="compositionally biased region" description="Low complexity" evidence="4">
    <location>
        <begin position="160"/>
        <end position="172"/>
    </location>
</feature>
<dbReference type="AlphaFoldDB" id="A0A448YRE0"/>
<dbReference type="InterPro" id="IPR023167">
    <property type="entry name" value="Yap1_redox_dom_sf"/>
</dbReference>
<feature type="compositionally biased region" description="Low complexity" evidence="4">
    <location>
        <begin position="94"/>
        <end position="121"/>
    </location>
</feature>
<feature type="region of interest" description="Disordered" evidence="4">
    <location>
        <begin position="216"/>
        <end position="252"/>
    </location>
</feature>
<dbReference type="SUPFAM" id="SSF57959">
    <property type="entry name" value="Leucine zipper domain"/>
    <property type="match status" value="1"/>
</dbReference>
<evidence type="ECO:0000256" key="1">
    <source>
        <dbReference type="ARBA" id="ARBA00004123"/>
    </source>
</evidence>
<feature type="region of interest" description="Disordered" evidence="4">
    <location>
        <begin position="369"/>
        <end position="397"/>
    </location>
</feature>
<dbReference type="InterPro" id="IPR013910">
    <property type="entry name" value="TF_PAP1"/>
</dbReference>
<keyword evidence="3" id="KW-0539">Nucleus</keyword>
<dbReference type="OrthoDB" id="5380163at2759"/>
<dbReference type="InParanoid" id="A0A448YRE0"/>
<reference evidence="6 7" key="1">
    <citation type="submission" date="2018-12" db="EMBL/GenBank/DDBJ databases">
        <authorList>
            <person name="Tiukova I."/>
            <person name="Dainat J."/>
        </authorList>
    </citation>
    <scope>NUCLEOTIDE SEQUENCE [LARGE SCALE GENOMIC DNA]</scope>
</reference>
<keyword evidence="7" id="KW-1185">Reference proteome</keyword>
<dbReference type="GO" id="GO:0005737">
    <property type="term" value="C:cytoplasm"/>
    <property type="evidence" value="ECO:0007669"/>
    <property type="project" value="UniProtKB-SubCell"/>
</dbReference>
<feature type="compositionally biased region" description="Basic and acidic residues" evidence="4">
    <location>
        <begin position="378"/>
        <end position="387"/>
    </location>
</feature>
<feature type="region of interest" description="Disordered" evidence="4">
    <location>
        <begin position="76"/>
        <end position="176"/>
    </location>
</feature>
<feature type="region of interest" description="Disordered" evidence="4">
    <location>
        <begin position="1"/>
        <end position="48"/>
    </location>
</feature>
<dbReference type="InterPro" id="IPR046347">
    <property type="entry name" value="bZIP_sf"/>
</dbReference>
<dbReference type="Pfam" id="PF08601">
    <property type="entry name" value="PAP1"/>
    <property type="match status" value="1"/>
</dbReference>
<evidence type="ECO:0000256" key="2">
    <source>
        <dbReference type="ARBA" id="ARBA00004496"/>
    </source>
</evidence>
<dbReference type="PROSITE" id="PS00036">
    <property type="entry name" value="BZIP_BASIC"/>
    <property type="match status" value="1"/>
</dbReference>
<feature type="compositionally biased region" description="Polar residues" evidence="4">
    <location>
        <begin position="218"/>
        <end position="243"/>
    </location>
</feature>
<feature type="domain" description="BZIP" evidence="5">
    <location>
        <begin position="18"/>
        <end position="81"/>
    </location>
</feature>
<dbReference type="Pfam" id="PF00170">
    <property type="entry name" value="bZIP_1"/>
    <property type="match status" value="1"/>
</dbReference>
<comment type="subcellular location">
    <subcellularLocation>
        <location evidence="2">Cytoplasm</location>
    </subcellularLocation>
    <subcellularLocation>
        <location evidence="1">Nucleus</location>
    </subcellularLocation>
</comment>
<sequence length="476" mass="52264">MPSTKKNTSRPGRKPLTTEPKSKRTAQNRAAQRAFRERKERKMKELETKVKMLESEKLQITNETELLRSQVQTLLQELSRHRQPGDPEIPTAIPKSSNDSSESSKSSPFSTTSNSSTPVVSAALQTPLSSTSSSNNVALKGRTMSSTSTFQFPSRWGYESTSGSTPSSGSSGAPIIDRDELNQASFKGDFDEGVSHFCAEMSQVCGTKDCPIPKGKQQLRQQYTSSSALSGHNSSDISESTPSIPYFSPKDSSNATSESPFYNLIQSDTPASAKPSDEMNFLMDSLGVDNNGGMLSSFTTPNPSAFNTDEFFVGGDQDAADDETLGGLVTETSRYDPLEDLLGDGLQVTTENLNLLNSNITQTPIFEVEEEKKEEEEEKKKSERAEPSDVDEETVPNTSEHFLRCSQIWERITAHPRFREIDIDGLCNELKQKAKCSEYGVVVDGGDVGKLLTEALDKKRPSPKVEENRFLKGLAC</sequence>
<dbReference type="GO" id="GO:0001228">
    <property type="term" value="F:DNA-binding transcription activator activity, RNA polymerase II-specific"/>
    <property type="evidence" value="ECO:0007669"/>
    <property type="project" value="TreeGrafter"/>
</dbReference>
<dbReference type="Gene3D" id="1.20.5.170">
    <property type="match status" value="1"/>
</dbReference>
<proteinExistence type="predicted"/>